<reference evidence="9 10" key="1">
    <citation type="submission" date="2023-10" db="EMBL/GenBank/DDBJ databases">
        <title>Noviherbaspirillum sp. CPCC 100848 genome assembly.</title>
        <authorList>
            <person name="Li X.Y."/>
            <person name="Fang X.M."/>
        </authorList>
    </citation>
    <scope>NUCLEOTIDE SEQUENCE [LARGE SCALE GENOMIC DNA]</scope>
    <source>
        <strain evidence="9 10">CPCC 100848</strain>
    </source>
</reference>
<dbReference type="EC" id="2.7.13.3" evidence="2"/>
<dbReference type="InterPro" id="IPR001789">
    <property type="entry name" value="Sig_transdc_resp-reg_receiver"/>
</dbReference>
<evidence type="ECO:0000256" key="3">
    <source>
        <dbReference type="ARBA" id="ARBA00022553"/>
    </source>
</evidence>
<evidence type="ECO:0000256" key="2">
    <source>
        <dbReference type="ARBA" id="ARBA00012438"/>
    </source>
</evidence>
<dbReference type="SMART" id="SM00387">
    <property type="entry name" value="HATPase_c"/>
    <property type="match status" value="1"/>
</dbReference>
<dbReference type="SMART" id="SM00388">
    <property type="entry name" value="HisKA"/>
    <property type="match status" value="1"/>
</dbReference>
<dbReference type="CDD" id="cd17580">
    <property type="entry name" value="REC_2_DhkD-like"/>
    <property type="match status" value="1"/>
</dbReference>
<dbReference type="CDD" id="cd16922">
    <property type="entry name" value="HATPase_EvgS-ArcB-TorS-like"/>
    <property type="match status" value="1"/>
</dbReference>
<dbReference type="Pfam" id="PF00512">
    <property type="entry name" value="HisKA"/>
    <property type="match status" value="1"/>
</dbReference>
<evidence type="ECO:0000259" key="7">
    <source>
        <dbReference type="PROSITE" id="PS50110"/>
    </source>
</evidence>
<dbReference type="InterPro" id="IPR036097">
    <property type="entry name" value="HisK_dim/P_sf"/>
</dbReference>
<dbReference type="PRINTS" id="PR00344">
    <property type="entry name" value="BCTRLSENSOR"/>
</dbReference>
<feature type="modified residue" description="4-aspartylphosphate" evidence="4">
    <location>
        <position position="584"/>
    </location>
</feature>
<evidence type="ECO:0000256" key="4">
    <source>
        <dbReference type="PROSITE-ProRule" id="PRU00169"/>
    </source>
</evidence>
<dbReference type="InterPro" id="IPR005330">
    <property type="entry name" value="MHYT_dom"/>
</dbReference>
<dbReference type="PANTHER" id="PTHR43547:SF2">
    <property type="entry name" value="HYBRID SIGNAL TRANSDUCTION HISTIDINE KINASE C"/>
    <property type="match status" value="1"/>
</dbReference>
<name>A0ABU6J8J2_9BURK</name>
<keyword evidence="5" id="KW-0472">Membrane</keyword>
<feature type="domain" description="Response regulatory" evidence="7">
    <location>
        <begin position="535"/>
        <end position="653"/>
    </location>
</feature>
<proteinExistence type="predicted"/>
<evidence type="ECO:0000256" key="5">
    <source>
        <dbReference type="PROSITE-ProRule" id="PRU00244"/>
    </source>
</evidence>
<dbReference type="Pfam" id="PF00072">
    <property type="entry name" value="Response_reg"/>
    <property type="match status" value="1"/>
</dbReference>
<sequence>MLSGRYEIPLVLVSILVAIFASYTALSLAERVKKSHGLSARLWISGGALAMGTGIWAMHFVGMLAFRLPIPIGYDIPITLLSLLLPITVSGMALWQVSLPNVRISNLAISAVLMGIGINAMHYTGMAAMKMEPGIIYDPLLFVASVAIAIVASAGALWIGFKLGDNMRHAWLLRIGAAVVMGFAIVGMHYTGMAAASFPLGSVCTAASRGVSQDALAILVIIATVGVLTIALMASIYDARLESGSRNLAQSRATADERQRLLMLEREARNQAERMSELKDEFLATLSHELRTPLNAILGWAQILQRGVKDEATLRKGLDTIERNAHAQAQLIEDLLDMSKIISGKVRLEMKSIDPVSFIEAAMETVRPAALVKNIRMEKSLDTDTGPIYGDPNRLQQVMWNLLSNAVKFTPQGGAVQLQMQKHGHEIRIRVSDTGIGISPDFLPYVFDRFRQADASTTRRYGGLGLGLSIARQLVELQGGSIQVASPGENKGTTFTIHLPLLEEQPELAALPPERSRASAARMFQSTAHDLTGIKVLVVDDEPDARDLVEHILSQNGASVVTAPSALRALALLAEARPDIIVSDIGMPDVDGYEFMRQVRMQGEARGEQIPALALTAFTRSDDRMRALRAGFASYMPKPVEPMELLAAVARLSGKVAEPSK</sequence>
<dbReference type="InterPro" id="IPR011006">
    <property type="entry name" value="CheY-like_superfamily"/>
</dbReference>
<dbReference type="SUPFAM" id="SSF55874">
    <property type="entry name" value="ATPase domain of HSP90 chaperone/DNA topoisomerase II/histidine kinase"/>
    <property type="match status" value="1"/>
</dbReference>
<comment type="caution">
    <text evidence="9">The sequence shown here is derived from an EMBL/GenBank/DDBJ whole genome shotgun (WGS) entry which is preliminary data.</text>
</comment>
<dbReference type="PROSITE" id="PS50110">
    <property type="entry name" value="RESPONSE_REGULATORY"/>
    <property type="match status" value="1"/>
</dbReference>
<dbReference type="SUPFAM" id="SSF47384">
    <property type="entry name" value="Homodimeric domain of signal transducing histidine kinase"/>
    <property type="match status" value="1"/>
</dbReference>
<feature type="transmembrane region" description="Helical" evidence="5">
    <location>
        <begin position="72"/>
        <end position="95"/>
    </location>
</feature>
<dbReference type="Pfam" id="PF02518">
    <property type="entry name" value="HATPase_c"/>
    <property type="match status" value="1"/>
</dbReference>
<dbReference type="CDD" id="cd00082">
    <property type="entry name" value="HisKA"/>
    <property type="match status" value="1"/>
</dbReference>
<dbReference type="Gene3D" id="3.30.565.10">
    <property type="entry name" value="Histidine kinase-like ATPase, C-terminal domain"/>
    <property type="match status" value="1"/>
</dbReference>
<keyword evidence="5" id="KW-1133">Transmembrane helix</keyword>
<dbReference type="EMBL" id="JAWIIV010000009">
    <property type="protein sequence ID" value="MEC4719956.1"/>
    <property type="molecule type" value="Genomic_DNA"/>
</dbReference>
<dbReference type="PANTHER" id="PTHR43547">
    <property type="entry name" value="TWO-COMPONENT HISTIDINE KINASE"/>
    <property type="match status" value="1"/>
</dbReference>
<evidence type="ECO:0000259" key="8">
    <source>
        <dbReference type="PROSITE" id="PS50924"/>
    </source>
</evidence>
<dbReference type="Gene3D" id="1.10.287.130">
    <property type="match status" value="1"/>
</dbReference>
<dbReference type="RefSeq" id="WP_326506671.1">
    <property type="nucleotide sequence ID" value="NZ_JAWIIV010000009.1"/>
</dbReference>
<protein>
    <recommendedName>
        <fullName evidence="2">histidine kinase</fullName>
        <ecNumber evidence="2">2.7.13.3</ecNumber>
    </recommendedName>
</protein>
<feature type="transmembrane region" description="Helical" evidence="5">
    <location>
        <begin position="107"/>
        <end position="128"/>
    </location>
</feature>
<feature type="transmembrane region" description="Helical" evidence="5">
    <location>
        <begin position="6"/>
        <end position="29"/>
    </location>
</feature>
<feature type="transmembrane region" description="Helical" evidence="5">
    <location>
        <begin position="41"/>
        <end position="66"/>
    </location>
</feature>
<gene>
    <name evidence="9" type="ORF">RY831_12410</name>
</gene>
<dbReference type="Gene3D" id="3.40.50.2300">
    <property type="match status" value="1"/>
</dbReference>
<feature type="transmembrane region" description="Helical" evidence="5">
    <location>
        <begin position="140"/>
        <end position="159"/>
    </location>
</feature>
<evidence type="ECO:0000256" key="1">
    <source>
        <dbReference type="ARBA" id="ARBA00000085"/>
    </source>
</evidence>
<keyword evidence="3 4" id="KW-0597">Phosphoprotein</keyword>
<feature type="transmembrane region" description="Helical" evidence="5">
    <location>
        <begin position="171"/>
        <end position="195"/>
    </location>
</feature>
<dbReference type="InterPro" id="IPR004358">
    <property type="entry name" value="Sig_transdc_His_kin-like_C"/>
</dbReference>
<feature type="domain" description="MHYT" evidence="8">
    <location>
        <begin position="6"/>
        <end position="199"/>
    </location>
</feature>
<dbReference type="Pfam" id="PF03707">
    <property type="entry name" value="MHYT"/>
    <property type="match status" value="3"/>
</dbReference>
<dbReference type="InterPro" id="IPR003594">
    <property type="entry name" value="HATPase_dom"/>
</dbReference>
<dbReference type="InterPro" id="IPR036890">
    <property type="entry name" value="HATPase_C_sf"/>
</dbReference>
<keyword evidence="10" id="KW-1185">Reference proteome</keyword>
<dbReference type="SUPFAM" id="SSF52172">
    <property type="entry name" value="CheY-like"/>
    <property type="match status" value="1"/>
</dbReference>
<dbReference type="PROSITE" id="PS50924">
    <property type="entry name" value="MHYT"/>
    <property type="match status" value="1"/>
</dbReference>
<evidence type="ECO:0000313" key="10">
    <source>
        <dbReference type="Proteomes" id="UP001352263"/>
    </source>
</evidence>
<dbReference type="Proteomes" id="UP001352263">
    <property type="component" value="Unassembled WGS sequence"/>
</dbReference>
<dbReference type="InterPro" id="IPR005467">
    <property type="entry name" value="His_kinase_dom"/>
</dbReference>
<feature type="transmembrane region" description="Helical" evidence="5">
    <location>
        <begin position="215"/>
        <end position="237"/>
    </location>
</feature>
<comment type="catalytic activity">
    <reaction evidence="1">
        <text>ATP + protein L-histidine = ADP + protein N-phospho-L-histidine.</text>
        <dbReference type="EC" id="2.7.13.3"/>
    </reaction>
</comment>
<evidence type="ECO:0000259" key="6">
    <source>
        <dbReference type="PROSITE" id="PS50109"/>
    </source>
</evidence>
<accession>A0ABU6J8J2</accession>
<dbReference type="InterPro" id="IPR003661">
    <property type="entry name" value="HisK_dim/P_dom"/>
</dbReference>
<keyword evidence="5" id="KW-0812">Transmembrane</keyword>
<dbReference type="SMART" id="SM00448">
    <property type="entry name" value="REC"/>
    <property type="match status" value="1"/>
</dbReference>
<feature type="domain" description="Histidine kinase" evidence="6">
    <location>
        <begin position="285"/>
        <end position="503"/>
    </location>
</feature>
<dbReference type="PROSITE" id="PS50109">
    <property type="entry name" value="HIS_KIN"/>
    <property type="match status" value="1"/>
</dbReference>
<evidence type="ECO:0000313" key="9">
    <source>
        <dbReference type="EMBL" id="MEC4719956.1"/>
    </source>
</evidence>
<organism evidence="9 10">
    <name type="scientific">Noviherbaspirillum album</name>
    <dbReference type="NCBI Taxonomy" id="3080276"/>
    <lineage>
        <taxon>Bacteria</taxon>
        <taxon>Pseudomonadati</taxon>
        <taxon>Pseudomonadota</taxon>
        <taxon>Betaproteobacteria</taxon>
        <taxon>Burkholderiales</taxon>
        <taxon>Oxalobacteraceae</taxon>
        <taxon>Noviherbaspirillum</taxon>
    </lineage>
</organism>